<feature type="transmembrane region" description="Helical" evidence="1">
    <location>
        <begin position="198"/>
        <end position="216"/>
    </location>
</feature>
<organism evidence="2 3">
    <name type="scientific">Pseudoalteromonas obscura</name>
    <dbReference type="NCBI Taxonomy" id="3048491"/>
    <lineage>
        <taxon>Bacteria</taxon>
        <taxon>Pseudomonadati</taxon>
        <taxon>Pseudomonadota</taxon>
        <taxon>Gammaproteobacteria</taxon>
        <taxon>Alteromonadales</taxon>
        <taxon>Pseudoalteromonadaceae</taxon>
        <taxon>Pseudoalteromonas</taxon>
    </lineage>
</organism>
<proteinExistence type="predicted"/>
<evidence type="ECO:0000256" key="1">
    <source>
        <dbReference type="SAM" id="Phobius"/>
    </source>
</evidence>
<dbReference type="RefSeq" id="WP_284136182.1">
    <property type="nucleotide sequence ID" value="NZ_JASJUT010000001.1"/>
</dbReference>
<feature type="transmembrane region" description="Helical" evidence="1">
    <location>
        <begin position="153"/>
        <end position="178"/>
    </location>
</feature>
<gene>
    <name evidence="2" type="ORF">QNM18_02240</name>
</gene>
<sequence>MMVSRVLVTTILAIVIAAYFNAYFNESVREVRTVLGKAYKSKPYEFRVSEDGALVRFEVYGMMPDNTWKSVEFEVFDPNEQYLFTLSRELWTETGRDSEGFWRESQGNLDFEIRLAEAGIYSVVLHESNGPHSYAPSKKKDFRFKVTELRGDAAAFLVLLFILVPIALLCGVIVFKHIEMHNKYGSSEDSYDLDFKPVGWLLALYSVALIFAYFLAQNDSDADIDYHRKAAYKKHLAVDRHMREHSLSSAGYRTRSGVGGK</sequence>
<name>A0ABT7EF32_9GAMM</name>
<protein>
    <submittedName>
        <fullName evidence="2">Uncharacterized protein</fullName>
    </submittedName>
</protein>
<comment type="caution">
    <text evidence="2">The sequence shown here is derived from an EMBL/GenBank/DDBJ whole genome shotgun (WGS) entry which is preliminary data.</text>
</comment>
<keyword evidence="3" id="KW-1185">Reference proteome</keyword>
<keyword evidence="1" id="KW-0472">Membrane</keyword>
<feature type="transmembrane region" description="Helical" evidence="1">
    <location>
        <begin position="6"/>
        <end position="24"/>
    </location>
</feature>
<dbReference type="Proteomes" id="UP001231915">
    <property type="component" value="Unassembled WGS sequence"/>
</dbReference>
<evidence type="ECO:0000313" key="3">
    <source>
        <dbReference type="Proteomes" id="UP001231915"/>
    </source>
</evidence>
<reference evidence="2 3" key="1">
    <citation type="submission" date="2023-05" db="EMBL/GenBank/DDBJ databases">
        <title>Pseudoalteromonas ardens sp. nov., Pseudoalteromonas obscura sp. nov., and Pseudoalteromonas umbrosa sp. nov., isolated from the coral Montipora capitata.</title>
        <authorList>
            <person name="Thomas E.M."/>
            <person name="Smith E.M."/>
            <person name="Papke E."/>
            <person name="Shlafstein M.D."/>
            <person name="Oline D.K."/>
            <person name="Videau P."/>
            <person name="Saw J.H."/>
            <person name="Strangman W.K."/>
            <person name="Ushijima B."/>
        </authorList>
    </citation>
    <scope>NUCLEOTIDE SEQUENCE [LARGE SCALE GENOMIC DNA]</scope>
    <source>
        <strain evidence="2 3">P94</strain>
    </source>
</reference>
<accession>A0ABT7EF32</accession>
<dbReference type="EMBL" id="JASJUT010000001">
    <property type="protein sequence ID" value="MDK2593885.1"/>
    <property type="molecule type" value="Genomic_DNA"/>
</dbReference>
<keyword evidence="1" id="KW-0812">Transmembrane</keyword>
<keyword evidence="1" id="KW-1133">Transmembrane helix</keyword>
<evidence type="ECO:0000313" key="2">
    <source>
        <dbReference type="EMBL" id="MDK2593885.1"/>
    </source>
</evidence>